<accession>A0A6J5M2Z5</accession>
<organism evidence="1">
    <name type="scientific">uncultured Caudovirales phage</name>
    <dbReference type="NCBI Taxonomy" id="2100421"/>
    <lineage>
        <taxon>Viruses</taxon>
        <taxon>Duplodnaviria</taxon>
        <taxon>Heunggongvirae</taxon>
        <taxon>Uroviricota</taxon>
        <taxon>Caudoviricetes</taxon>
        <taxon>Peduoviridae</taxon>
        <taxon>Maltschvirus</taxon>
        <taxon>Maltschvirus maltsch</taxon>
    </lineage>
</organism>
<evidence type="ECO:0000313" key="1">
    <source>
        <dbReference type="EMBL" id="CAB4140592.1"/>
    </source>
</evidence>
<sequence>MNNAIRHNTFYTFAGLTRDDIRAARAAHIAYARKSPTRAIAARYVFNARLCTWELLRRAATTA</sequence>
<protein>
    <submittedName>
        <fullName evidence="1">Uncharacterized protein</fullName>
    </submittedName>
</protein>
<reference evidence="1" key="1">
    <citation type="submission" date="2020-04" db="EMBL/GenBank/DDBJ databases">
        <authorList>
            <person name="Chiriac C."/>
            <person name="Salcher M."/>
            <person name="Ghai R."/>
            <person name="Kavagutti S V."/>
        </authorList>
    </citation>
    <scope>NUCLEOTIDE SEQUENCE</scope>
</reference>
<name>A0A6J5M2Z5_9CAUD</name>
<proteinExistence type="predicted"/>
<gene>
    <name evidence="1" type="ORF">UFOVP406_39</name>
</gene>
<dbReference type="EMBL" id="LR796372">
    <property type="protein sequence ID" value="CAB4140592.1"/>
    <property type="molecule type" value="Genomic_DNA"/>
</dbReference>